<evidence type="ECO:0000313" key="4">
    <source>
        <dbReference type="Proteomes" id="UP000587211"/>
    </source>
</evidence>
<evidence type="ECO:0000256" key="1">
    <source>
        <dbReference type="SAM" id="MobiDB-lite"/>
    </source>
</evidence>
<keyword evidence="4" id="KW-1185">Reference proteome</keyword>
<accession>A0A8I0G0S6</accession>
<evidence type="ECO:0000313" key="2">
    <source>
        <dbReference type="EMBL" id="MBD1272073.1"/>
    </source>
</evidence>
<evidence type="ECO:0000313" key="5">
    <source>
        <dbReference type="Proteomes" id="UP000659061"/>
    </source>
</evidence>
<protein>
    <recommendedName>
        <fullName evidence="6">Phosphodiesterase</fullName>
    </recommendedName>
</protein>
<dbReference type="EMBL" id="JACWMT010000004">
    <property type="protein sequence ID" value="MBD1272073.1"/>
    <property type="molecule type" value="Genomic_DNA"/>
</dbReference>
<gene>
    <name evidence="3" type="ORF">BJ975_002109</name>
    <name evidence="2" type="ORF">IDH50_17645</name>
</gene>
<dbReference type="Proteomes" id="UP000659061">
    <property type="component" value="Unassembled WGS sequence"/>
</dbReference>
<proteinExistence type="predicted"/>
<feature type="region of interest" description="Disordered" evidence="1">
    <location>
        <begin position="213"/>
        <end position="233"/>
    </location>
</feature>
<organism evidence="2 5">
    <name type="scientific">Aeromicrobium tamlense</name>
    <dbReference type="NCBI Taxonomy" id="375541"/>
    <lineage>
        <taxon>Bacteria</taxon>
        <taxon>Bacillati</taxon>
        <taxon>Actinomycetota</taxon>
        <taxon>Actinomycetes</taxon>
        <taxon>Propionibacteriales</taxon>
        <taxon>Nocardioidaceae</taxon>
        <taxon>Aeromicrobium</taxon>
    </lineage>
</organism>
<dbReference type="EMBL" id="JACBZN010000001">
    <property type="protein sequence ID" value="NYI38734.1"/>
    <property type="molecule type" value="Genomic_DNA"/>
</dbReference>
<reference evidence="3 4" key="1">
    <citation type="submission" date="2020-07" db="EMBL/GenBank/DDBJ databases">
        <title>Sequencing the genomes of 1000 actinobacteria strains.</title>
        <authorList>
            <person name="Klenk H.-P."/>
        </authorList>
    </citation>
    <scope>NUCLEOTIDE SEQUENCE [LARGE SCALE GENOMIC DNA]</scope>
    <source>
        <strain evidence="3 4">DSM 19087</strain>
    </source>
</reference>
<feature type="compositionally biased region" description="Polar residues" evidence="1">
    <location>
        <begin position="223"/>
        <end position="233"/>
    </location>
</feature>
<dbReference type="Proteomes" id="UP000587211">
    <property type="component" value="Unassembled WGS sequence"/>
</dbReference>
<reference evidence="2" key="2">
    <citation type="submission" date="2020-09" db="EMBL/GenBank/DDBJ databases">
        <title>Novel species in genus Aeromicrobium.</title>
        <authorList>
            <person name="Zhang G."/>
        </authorList>
    </citation>
    <scope>NUCLEOTIDE SEQUENCE</scope>
    <source>
        <strain evidence="2">SSW1-57</strain>
    </source>
</reference>
<feature type="compositionally biased region" description="Basic and acidic residues" evidence="1">
    <location>
        <begin position="213"/>
        <end position="222"/>
    </location>
</feature>
<evidence type="ECO:0000313" key="3">
    <source>
        <dbReference type="EMBL" id="NYI38734.1"/>
    </source>
</evidence>
<sequence length="233" mass="25251">MTSLPRAAEELATGAGRVAARAGGLVLEGATHAVAMARRARKPLHPRGTVWEAELTRTGTLLPTGVPWLDEPGTERAIVRVSAAFGFPHGWPDIQGLALRLPQQGDADVLLASTGSGRFSRFLLRPVKSSGWHLSTTLLPYRGPEGPLLLAAAPTEPQQYVLLRAEGQGAWVAFAVLRLLHESAEQPSFDPVRRTVPGLQNYDWVRRLREPAYETAREDRGESPSSAGRDNVT</sequence>
<name>A0A8I0G0S6_9ACTN</name>
<dbReference type="AlphaFoldDB" id="A0A8I0G0S6"/>
<dbReference type="RefSeq" id="WP_179425716.1">
    <property type="nucleotide sequence ID" value="NZ_BAAAMP010000016.1"/>
</dbReference>
<comment type="caution">
    <text evidence="2">The sequence shown here is derived from an EMBL/GenBank/DDBJ whole genome shotgun (WGS) entry which is preliminary data.</text>
</comment>
<evidence type="ECO:0008006" key="6">
    <source>
        <dbReference type="Google" id="ProtNLM"/>
    </source>
</evidence>